<dbReference type="EMBL" id="CP119960">
    <property type="protein sequence ID" value="WFD38976.1"/>
    <property type="molecule type" value="Genomic_DNA"/>
</dbReference>
<dbReference type="GO" id="GO:0097367">
    <property type="term" value="F:carbohydrate derivative binding"/>
    <property type="evidence" value="ECO:0007669"/>
    <property type="project" value="InterPro"/>
</dbReference>
<dbReference type="GO" id="GO:1901135">
    <property type="term" value="P:carbohydrate derivative metabolic process"/>
    <property type="evidence" value="ECO:0007669"/>
    <property type="project" value="InterPro"/>
</dbReference>
<evidence type="ECO:0000313" key="1">
    <source>
        <dbReference type="EMBL" id="WFD38976.1"/>
    </source>
</evidence>
<evidence type="ECO:0008006" key="3">
    <source>
        <dbReference type="Google" id="ProtNLM"/>
    </source>
</evidence>
<dbReference type="Proteomes" id="UP001217754">
    <property type="component" value="Chromosome 3"/>
</dbReference>
<proteinExistence type="predicted"/>
<dbReference type="AlphaFoldDB" id="A0AAF0EXQ0"/>
<gene>
    <name evidence="1" type="ORF">MJAP1_001942</name>
</gene>
<reference evidence="1" key="1">
    <citation type="submission" date="2023-03" db="EMBL/GenBank/DDBJ databases">
        <title>Mating type loci evolution in Malassezia.</title>
        <authorList>
            <person name="Coelho M.A."/>
        </authorList>
    </citation>
    <scope>NUCLEOTIDE SEQUENCE</scope>
    <source>
        <strain evidence="1">CBS 9431</strain>
    </source>
</reference>
<accession>A0AAF0EXQ0</accession>
<dbReference type="RefSeq" id="XP_060121873.1">
    <property type="nucleotide sequence ID" value="XM_060265890.1"/>
</dbReference>
<dbReference type="Gene3D" id="3.40.50.10490">
    <property type="entry name" value="Glucose-6-phosphate isomerase like protein, domain 1"/>
    <property type="match status" value="2"/>
</dbReference>
<organism evidence="1 2">
    <name type="scientific">Malassezia japonica</name>
    <dbReference type="NCBI Taxonomy" id="223818"/>
    <lineage>
        <taxon>Eukaryota</taxon>
        <taxon>Fungi</taxon>
        <taxon>Dikarya</taxon>
        <taxon>Basidiomycota</taxon>
        <taxon>Ustilaginomycotina</taxon>
        <taxon>Malasseziomycetes</taxon>
        <taxon>Malasseziales</taxon>
        <taxon>Malasseziaceae</taxon>
        <taxon>Malassezia</taxon>
    </lineage>
</organism>
<dbReference type="SUPFAM" id="SSF53697">
    <property type="entry name" value="SIS domain"/>
    <property type="match status" value="1"/>
</dbReference>
<evidence type="ECO:0000313" key="2">
    <source>
        <dbReference type="Proteomes" id="UP001217754"/>
    </source>
</evidence>
<dbReference type="PANTHER" id="PTHR38418">
    <property type="entry name" value="SUGAR ISOMERASE, KPSF/GUTQ (AFU_ORTHOLOGUE AFUA_6G08860)"/>
    <property type="match status" value="1"/>
</dbReference>
<dbReference type="InterPro" id="IPR046348">
    <property type="entry name" value="SIS_dom_sf"/>
</dbReference>
<dbReference type="PANTHER" id="PTHR38418:SF2">
    <property type="entry name" value="SUGAR ISOMERASE, KPSF_GUTQ (AFU_ORTHOLOGUE AFUA_6G08860)"/>
    <property type="match status" value="1"/>
</dbReference>
<name>A0AAF0EXQ0_9BASI</name>
<keyword evidence="2" id="KW-1185">Reference proteome</keyword>
<sequence>MNGAVPPEAGAQANGSAPLDACLDEAMDLAMLIVEREAKALQYVSETLQKSPEKKERFRQALALALESTGQAHGGPSIIARKIASMLLSLGTQAIFLHPADCLHGDLGAVFPGHDVVLALSYSGQSHETVSFLDLEPVRRGGVSGALAEAYPAIPAPTSSTTVMLALGDAFSIALTRAKGIEKATFKRNHPGGNLGMVFRQEKE</sequence>
<protein>
    <recommendedName>
        <fullName evidence="3">SIS domain-containing protein</fullName>
    </recommendedName>
</protein>
<dbReference type="GeneID" id="85225591"/>